<evidence type="ECO:0000256" key="3">
    <source>
        <dbReference type="ARBA" id="ARBA00006577"/>
    </source>
</evidence>
<dbReference type="EC" id="5.2.1.8" evidence="4"/>
<keyword evidence="5" id="KW-0963">Cytoplasm</keyword>
<dbReference type="PANTHER" id="PTHR47861:SF3">
    <property type="entry name" value="FKBP-TYPE PEPTIDYL-PROLYL CIS-TRANS ISOMERASE SLYD"/>
    <property type="match status" value="1"/>
</dbReference>
<proteinExistence type="inferred from homology"/>
<comment type="similarity">
    <text evidence="3">Belongs to the FKBP-type PPIase family.</text>
</comment>
<dbReference type="GO" id="GO:0003755">
    <property type="term" value="F:peptidyl-prolyl cis-trans isomerase activity"/>
    <property type="evidence" value="ECO:0007669"/>
    <property type="project" value="UniProtKB-KW"/>
</dbReference>
<keyword evidence="8" id="KW-0413">Isomerase</keyword>
<evidence type="ECO:0000313" key="10">
    <source>
        <dbReference type="EMBL" id="SVA01245.1"/>
    </source>
</evidence>
<dbReference type="InterPro" id="IPR046357">
    <property type="entry name" value="PPIase_dom_sf"/>
</dbReference>
<dbReference type="Gene3D" id="3.10.50.40">
    <property type="match status" value="1"/>
</dbReference>
<reference evidence="10" key="1">
    <citation type="submission" date="2018-05" db="EMBL/GenBank/DDBJ databases">
        <authorList>
            <person name="Lanie J.A."/>
            <person name="Ng W.-L."/>
            <person name="Kazmierczak K.M."/>
            <person name="Andrzejewski T.M."/>
            <person name="Davidsen T.M."/>
            <person name="Wayne K.J."/>
            <person name="Tettelin H."/>
            <person name="Glass J.I."/>
            <person name="Rusch D."/>
            <person name="Podicherti R."/>
            <person name="Tsui H.-C.T."/>
            <person name="Winkler M.E."/>
        </authorList>
    </citation>
    <scope>NUCLEOTIDE SEQUENCE</scope>
</reference>
<gene>
    <name evidence="10" type="ORF">METZ01_LOCUS54099</name>
</gene>
<keyword evidence="7" id="KW-0143">Chaperone</keyword>
<dbReference type="GO" id="GO:0042026">
    <property type="term" value="P:protein refolding"/>
    <property type="evidence" value="ECO:0007669"/>
    <property type="project" value="UniProtKB-ARBA"/>
</dbReference>
<comment type="subcellular location">
    <subcellularLocation>
        <location evidence="2">Cytoplasm</location>
    </subcellularLocation>
</comment>
<evidence type="ECO:0000256" key="1">
    <source>
        <dbReference type="ARBA" id="ARBA00000971"/>
    </source>
</evidence>
<dbReference type="PROSITE" id="PS50059">
    <property type="entry name" value="FKBP_PPIASE"/>
    <property type="match status" value="1"/>
</dbReference>
<feature type="domain" description="PPIase FKBP-type" evidence="9">
    <location>
        <begin position="5"/>
        <end position="89"/>
    </location>
</feature>
<dbReference type="Pfam" id="PF00254">
    <property type="entry name" value="FKBP_C"/>
    <property type="match status" value="1"/>
</dbReference>
<dbReference type="PANTHER" id="PTHR47861">
    <property type="entry name" value="FKBP-TYPE PEPTIDYL-PROLYL CIS-TRANS ISOMERASE SLYD"/>
    <property type="match status" value="1"/>
</dbReference>
<protein>
    <recommendedName>
        <fullName evidence="4">peptidylprolyl isomerase</fullName>
        <ecNumber evidence="4">5.2.1.8</ecNumber>
    </recommendedName>
</protein>
<accession>A0A381SAX3</accession>
<evidence type="ECO:0000256" key="8">
    <source>
        <dbReference type="ARBA" id="ARBA00023235"/>
    </source>
</evidence>
<evidence type="ECO:0000256" key="6">
    <source>
        <dbReference type="ARBA" id="ARBA00023110"/>
    </source>
</evidence>
<evidence type="ECO:0000259" key="9">
    <source>
        <dbReference type="PROSITE" id="PS50059"/>
    </source>
</evidence>
<comment type="catalytic activity">
    <reaction evidence="1">
        <text>[protein]-peptidylproline (omega=180) = [protein]-peptidylproline (omega=0)</text>
        <dbReference type="Rhea" id="RHEA:16237"/>
        <dbReference type="Rhea" id="RHEA-COMP:10747"/>
        <dbReference type="Rhea" id="RHEA-COMP:10748"/>
        <dbReference type="ChEBI" id="CHEBI:83833"/>
        <dbReference type="ChEBI" id="CHEBI:83834"/>
        <dbReference type="EC" id="5.2.1.8"/>
    </reaction>
</comment>
<keyword evidence="6" id="KW-0697">Rotamase</keyword>
<evidence type="ECO:0000256" key="4">
    <source>
        <dbReference type="ARBA" id="ARBA00013194"/>
    </source>
</evidence>
<dbReference type="AlphaFoldDB" id="A0A381SAX3"/>
<evidence type="ECO:0000256" key="7">
    <source>
        <dbReference type="ARBA" id="ARBA00023186"/>
    </source>
</evidence>
<evidence type="ECO:0000256" key="5">
    <source>
        <dbReference type="ARBA" id="ARBA00022490"/>
    </source>
</evidence>
<evidence type="ECO:0000256" key="2">
    <source>
        <dbReference type="ARBA" id="ARBA00004496"/>
    </source>
</evidence>
<dbReference type="InterPro" id="IPR001179">
    <property type="entry name" value="PPIase_FKBP_dom"/>
</dbReference>
<organism evidence="10">
    <name type="scientific">marine metagenome</name>
    <dbReference type="NCBI Taxonomy" id="408172"/>
    <lineage>
        <taxon>unclassified sequences</taxon>
        <taxon>metagenomes</taxon>
        <taxon>ecological metagenomes</taxon>
    </lineage>
</organism>
<dbReference type="SUPFAM" id="SSF54534">
    <property type="entry name" value="FKBP-like"/>
    <property type="match status" value="1"/>
</dbReference>
<name>A0A381SAX3_9ZZZZ</name>
<dbReference type="EMBL" id="UINC01002883">
    <property type="protein sequence ID" value="SVA01245.1"/>
    <property type="molecule type" value="Genomic_DNA"/>
</dbReference>
<sequence>MIKKNSVVSLSYCLKNSNGVELDRADKNQPFAYLHGVGQMVPGLEKELEGLTVGDKKDVTVSPAEGYGDLNPQLKIEVDRANFPKDADIQPGMQFEGKGDGGTQTVFTVKAVVGDKIHVDGNHPLAGETLHFSIEVTEVRDATQEELTHGHAHGEGGAHHH</sequence>
<dbReference type="GO" id="GO:0005737">
    <property type="term" value="C:cytoplasm"/>
    <property type="evidence" value="ECO:0007669"/>
    <property type="project" value="UniProtKB-SubCell"/>
</dbReference>